<accession>A0A212F3S8</accession>
<dbReference type="AlphaFoldDB" id="A0A212F3S8"/>
<comment type="caution">
    <text evidence="2">The sequence shown here is derived from an EMBL/GenBank/DDBJ whole genome shotgun (WGS) entry which is preliminary data.</text>
</comment>
<dbReference type="Proteomes" id="UP000007151">
    <property type="component" value="Unassembled WGS sequence"/>
</dbReference>
<gene>
    <name evidence="2" type="ORF">KGM_210266</name>
</gene>
<keyword evidence="3" id="KW-1185">Reference proteome</keyword>
<protein>
    <submittedName>
        <fullName evidence="2">Uncharacterized protein</fullName>
    </submittedName>
</protein>
<reference evidence="2 3" key="1">
    <citation type="journal article" date="2011" name="Cell">
        <title>The monarch butterfly genome yields insights into long-distance migration.</title>
        <authorList>
            <person name="Zhan S."/>
            <person name="Merlin C."/>
            <person name="Boore J.L."/>
            <person name="Reppert S.M."/>
        </authorList>
    </citation>
    <scope>NUCLEOTIDE SEQUENCE [LARGE SCALE GENOMIC DNA]</scope>
    <source>
        <strain evidence="2">F-2</strain>
    </source>
</reference>
<proteinExistence type="predicted"/>
<name>A0A212F3S8_DANPL</name>
<evidence type="ECO:0000313" key="2">
    <source>
        <dbReference type="EMBL" id="OWR48390.1"/>
    </source>
</evidence>
<evidence type="ECO:0000313" key="3">
    <source>
        <dbReference type="Proteomes" id="UP000007151"/>
    </source>
</evidence>
<dbReference type="EMBL" id="AGBW02010496">
    <property type="protein sequence ID" value="OWR48390.1"/>
    <property type="molecule type" value="Genomic_DNA"/>
</dbReference>
<organism evidence="2 3">
    <name type="scientific">Danaus plexippus plexippus</name>
    <dbReference type="NCBI Taxonomy" id="278856"/>
    <lineage>
        <taxon>Eukaryota</taxon>
        <taxon>Metazoa</taxon>
        <taxon>Ecdysozoa</taxon>
        <taxon>Arthropoda</taxon>
        <taxon>Hexapoda</taxon>
        <taxon>Insecta</taxon>
        <taxon>Pterygota</taxon>
        <taxon>Neoptera</taxon>
        <taxon>Endopterygota</taxon>
        <taxon>Lepidoptera</taxon>
        <taxon>Glossata</taxon>
        <taxon>Ditrysia</taxon>
        <taxon>Papilionoidea</taxon>
        <taxon>Nymphalidae</taxon>
        <taxon>Danainae</taxon>
        <taxon>Danaini</taxon>
        <taxon>Danaina</taxon>
        <taxon>Danaus</taxon>
        <taxon>Danaus</taxon>
    </lineage>
</organism>
<dbReference type="KEGG" id="dpl:KGM_210266"/>
<evidence type="ECO:0000256" key="1">
    <source>
        <dbReference type="SAM" id="SignalP"/>
    </source>
</evidence>
<feature type="signal peptide" evidence="1">
    <location>
        <begin position="1"/>
        <end position="17"/>
    </location>
</feature>
<keyword evidence="1" id="KW-0732">Signal</keyword>
<dbReference type="InParanoid" id="A0A212F3S8"/>
<sequence length="85" mass="10361">MWARTLLCLLLFCHIHCHYMRDKEDYHHMTSDAKGILFRVFQKLQQNHPDLRNIKSLPKKISILKTRLHQHLKRKINTDFVKKQL</sequence>
<feature type="chain" id="PRO_5012397337" evidence="1">
    <location>
        <begin position="18"/>
        <end position="85"/>
    </location>
</feature>